<comment type="caution">
    <text evidence="4">The sequence shown here is derived from an EMBL/GenBank/DDBJ whole genome shotgun (WGS) entry which is preliminary data.</text>
</comment>
<dbReference type="InterPro" id="IPR016039">
    <property type="entry name" value="Thiolase-like"/>
</dbReference>
<dbReference type="GO" id="GO:0016747">
    <property type="term" value="F:acyltransferase activity, transferring groups other than amino-acyl groups"/>
    <property type="evidence" value="ECO:0007669"/>
    <property type="project" value="InterPro"/>
</dbReference>
<feature type="non-terminal residue" evidence="4">
    <location>
        <position position="1"/>
    </location>
</feature>
<evidence type="ECO:0000259" key="3">
    <source>
        <dbReference type="Pfam" id="PF22521"/>
    </source>
</evidence>
<feature type="non-terminal residue" evidence="4">
    <location>
        <position position="350"/>
    </location>
</feature>
<organism evidence="4">
    <name type="scientific">marine sediment metagenome</name>
    <dbReference type="NCBI Taxonomy" id="412755"/>
    <lineage>
        <taxon>unclassified sequences</taxon>
        <taxon>metagenomes</taxon>
        <taxon>ecological metagenomes</taxon>
    </lineage>
</organism>
<sequence length="350" mass="38404">TGYGLDGTAWGGEFLLCEGASFQRVARFRDFRLPGGERAVKEPRQAALGAGLPNSVETLTVNKVCGSGLKAVMLAAHGQNGNGRLMGVMMQRMLGASVDEYVIVAPSMPGPRRYYGKAYQEQAYLKPLAWVRANLNVDDDRIFVSGYSMGGHQAWHFAALWPHLFAGAVPMAGVPTFQGSPYTNHSYLSNLAHLPVWAIWGELDRRTPGTLGNVDFCRLAAKRLTALGNRKFKGTELAGVGHGGCWPAADAFRRFLAAGKRVTSPERLSHVFHSRRHGQGYYLLAGELSRPEVDFDRRPKIKLDGPVGTKPSAEDVIRAGRKHYDRQLFKLFGQLDRAANRLTVRGVGVR</sequence>
<dbReference type="PANTHER" id="PTHR43037">
    <property type="entry name" value="UNNAMED PRODUCT-RELATED"/>
    <property type="match status" value="1"/>
</dbReference>
<dbReference type="Pfam" id="PF22521">
    <property type="entry name" value="HypF_C_2"/>
    <property type="match status" value="1"/>
</dbReference>
<dbReference type="InterPro" id="IPR055128">
    <property type="entry name" value="HypF_C_2"/>
</dbReference>
<evidence type="ECO:0000256" key="1">
    <source>
        <dbReference type="ARBA" id="ARBA00022729"/>
    </source>
</evidence>
<gene>
    <name evidence="4" type="ORF">LCGC14_3073150</name>
</gene>
<name>A0A0F8WFH0_9ZZZZ</name>
<feature type="domain" description="Carbamoyltransferase Kae1-like" evidence="3">
    <location>
        <begin position="1"/>
        <end position="50"/>
    </location>
</feature>
<protein>
    <recommendedName>
        <fullName evidence="3">Carbamoyltransferase Kae1-like domain-containing protein</fullName>
    </recommendedName>
</protein>
<evidence type="ECO:0000313" key="4">
    <source>
        <dbReference type="EMBL" id="KKK55577.1"/>
    </source>
</evidence>
<dbReference type="PANTHER" id="PTHR43037:SF5">
    <property type="entry name" value="FERULOYL ESTERASE"/>
    <property type="match status" value="1"/>
</dbReference>
<dbReference type="AlphaFoldDB" id="A0A0F8WFH0"/>
<accession>A0A0F8WFH0</accession>
<dbReference type="Gene3D" id="3.30.420.40">
    <property type="match status" value="1"/>
</dbReference>
<dbReference type="EMBL" id="LAZR01065421">
    <property type="protein sequence ID" value="KKK55577.1"/>
    <property type="molecule type" value="Genomic_DNA"/>
</dbReference>
<evidence type="ECO:0000256" key="2">
    <source>
        <dbReference type="ARBA" id="ARBA00022801"/>
    </source>
</evidence>
<dbReference type="SUPFAM" id="SSF53474">
    <property type="entry name" value="alpha/beta-Hydrolases"/>
    <property type="match status" value="1"/>
</dbReference>
<dbReference type="Gene3D" id="3.40.50.1820">
    <property type="entry name" value="alpha/beta hydrolase"/>
    <property type="match status" value="1"/>
</dbReference>
<reference evidence="4" key="1">
    <citation type="journal article" date="2015" name="Nature">
        <title>Complex archaea that bridge the gap between prokaryotes and eukaryotes.</title>
        <authorList>
            <person name="Spang A."/>
            <person name="Saw J.H."/>
            <person name="Jorgensen S.L."/>
            <person name="Zaremba-Niedzwiedzka K."/>
            <person name="Martijn J."/>
            <person name="Lind A.E."/>
            <person name="van Eijk R."/>
            <person name="Schleper C."/>
            <person name="Guy L."/>
            <person name="Ettema T.J."/>
        </authorList>
    </citation>
    <scope>NUCLEOTIDE SEQUENCE</scope>
</reference>
<dbReference type="InterPro" id="IPR029058">
    <property type="entry name" value="AB_hydrolase_fold"/>
</dbReference>
<dbReference type="InterPro" id="IPR000801">
    <property type="entry name" value="Esterase-like"/>
</dbReference>
<dbReference type="Pfam" id="PF00756">
    <property type="entry name" value="Esterase"/>
    <property type="match status" value="1"/>
</dbReference>
<dbReference type="InterPro" id="IPR050955">
    <property type="entry name" value="Plant_Biomass_Hydrol_Est"/>
</dbReference>
<dbReference type="SUPFAM" id="SSF53901">
    <property type="entry name" value="Thiolase-like"/>
    <property type="match status" value="1"/>
</dbReference>
<keyword evidence="2" id="KW-0378">Hydrolase</keyword>
<keyword evidence="1" id="KW-0732">Signal</keyword>
<proteinExistence type="predicted"/>
<dbReference type="GO" id="GO:0016787">
    <property type="term" value="F:hydrolase activity"/>
    <property type="evidence" value="ECO:0007669"/>
    <property type="project" value="UniProtKB-KW"/>
</dbReference>